<evidence type="ECO:0000256" key="1">
    <source>
        <dbReference type="SAM" id="MobiDB-lite"/>
    </source>
</evidence>
<dbReference type="Proteomes" id="UP001642464">
    <property type="component" value="Unassembled WGS sequence"/>
</dbReference>
<protein>
    <submittedName>
        <fullName evidence="2">Uncharacterized protein</fullName>
    </submittedName>
</protein>
<dbReference type="Gene3D" id="2.160.20.80">
    <property type="entry name" value="E3 ubiquitin-protein ligase SopA"/>
    <property type="match status" value="1"/>
</dbReference>
<dbReference type="InterPro" id="IPR001646">
    <property type="entry name" value="5peptide_repeat"/>
</dbReference>
<feature type="compositionally biased region" description="Acidic residues" evidence="1">
    <location>
        <begin position="1"/>
        <end position="48"/>
    </location>
</feature>
<evidence type="ECO:0000313" key="2">
    <source>
        <dbReference type="EMBL" id="CAK9029107.1"/>
    </source>
</evidence>
<organism evidence="2 3">
    <name type="scientific">Durusdinium trenchii</name>
    <dbReference type="NCBI Taxonomy" id="1381693"/>
    <lineage>
        <taxon>Eukaryota</taxon>
        <taxon>Sar</taxon>
        <taxon>Alveolata</taxon>
        <taxon>Dinophyceae</taxon>
        <taxon>Suessiales</taxon>
        <taxon>Symbiodiniaceae</taxon>
        <taxon>Durusdinium</taxon>
    </lineage>
</organism>
<proteinExistence type="predicted"/>
<comment type="caution">
    <text evidence="2">The sequence shown here is derived from an EMBL/GenBank/DDBJ whole genome shotgun (WGS) entry which is preliminary data.</text>
</comment>
<feature type="region of interest" description="Disordered" evidence="1">
    <location>
        <begin position="1"/>
        <end position="53"/>
    </location>
</feature>
<gene>
    <name evidence="2" type="ORF">SCF082_LOCUS18647</name>
</gene>
<name>A0ABP0KT15_9DINO</name>
<dbReference type="EMBL" id="CAXAMM010012535">
    <property type="protein sequence ID" value="CAK9029107.1"/>
    <property type="molecule type" value="Genomic_DNA"/>
</dbReference>
<reference evidence="2 3" key="1">
    <citation type="submission" date="2024-02" db="EMBL/GenBank/DDBJ databases">
        <authorList>
            <person name="Chen Y."/>
            <person name="Shah S."/>
            <person name="Dougan E. K."/>
            <person name="Thang M."/>
            <person name="Chan C."/>
        </authorList>
    </citation>
    <scope>NUCLEOTIDE SEQUENCE [LARGE SCALE GENOMIC DNA]</scope>
</reference>
<keyword evidence="3" id="KW-1185">Reference proteome</keyword>
<sequence length="127" mass="14118">MADSDVEDSDMEDSDMDDSDMDDSDMDDSDMDESDMDDSDMEDSDMEDSDMKECLDMETFTEVAHLLSGARVGGRPGALEEDRPTGSVHFDNGANWTEIEDHADGEATLVTCQSLQRANLDPEDERF</sequence>
<dbReference type="Pfam" id="PF00805">
    <property type="entry name" value="Pentapeptide"/>
    <property type="match status" value="1"/>
</dbReference>
<dbReference type="SUPFAM" id="SSF141571">
    <property type="entry name" value="Pentapeptide repeat-like"/>
    <property type="match status" value="1"/>
</dbReference>
<accession>A0ABP0KT15</accession>
<evidence type="ECO:0000313" key="3">
    <source>
        <dbReference type="Proteomes" id="UP001642464"/>
    </source>
</evidence>